<reference evidence="2 3" key="1">
    <citation type="submission" date="2018-08" db="EMBL/GenBank/DDBJ databases">
        <title>Recombination of ecologically and evolutionarily significant loci maintains genetic cohesion in the Pseudomonas syringae species complex.</title>
        <authorList>
            <person name="Dillon M."/>
            <person name="Thakur S."/>
            <person name="Almeida R.N.D."/>
            <person name="Weir B.S."/>
            <person name="Guttman D.S."/>
        </authorList>
    </citation>
    <scope>NUCLEOTIDE SEQUENCE [LARGE SCALE GENOMIC DNA]</scope>
    <source>
        <strain evidence="2 3">ICMP 12341</strain>
    </source>
</reference>
<dbReference type="GO" id="GO:0006310">
    <property type="term" value="P:DNA recombination"/>
    <property type="evidence" value="ECO:0007669"/>
    <property type="project" value="UniProtKB-KW"/>
</dbReference>
<evidence type="ECO:0008006" key="4">
    <source>
        <dbReference type="Google" id="ProtNLM"/>
    </source>
</evidence>
<evidence type="ECO:0000313" key="3">
    <source>
        <dbReference type="Proteomes" id="UP000271468"/>
    </source>
</evidence>
<dbReference type="InterPro" id="IPR011010">
    <property type="entry name" value="DNA_brk_join_enz"/>
</dbReference>
<dbReference type="EMBL" id="RBOV01000131">
    <property type="protein sequence ID" value="RMN12700.1"/>
    <property type="molecule type" value="Genomic_DNA"/>
</dbReference>
<dbReference type="GO" id="GO:0003677">
    <property type="term" value="F:DNA binding"/>
    <property type="evidence" value="ECO:0007669"/>
    <property type="project" value="InterPro"/>
</dbReference>
<evidence type="ECO:0000256" key="1">
    <source>
        <dbReference type="ARBA" id="ARBA00023172"/>
    </source>
</evidence>
<proteinExistence type="predicted"/>
<evidence type="ECO:0000313" key="2">
    <source>
        <dbReference type="EMBL" id="RMN12700.1"/>
    </source>
</evidence>
<keyword evidence="1" id="KW-0233">DNA recombination</keyword>
<dbReference type="Gene3D" id="1.10.443.10">
    <property type="entry name" value="Intergrase catalytic core"/>
    <property type="match status" value="1"/>
</dbReference>
<protein>
    <recommendedName>
        <fullName evidence="4">Integrase</fullName>
    </recommendedName>
</protein>
<gene>
    <name evidence="2" type="ORF">ALQ65_05489</name>
</gene>
<comment type="caution">
    <text evidence="2">The sequence shown here is derived from an EMBL/GenBank/DDBJ whole genome shotgun (WGS) entry which is preliminary data.</text>
</comment>
<organism evidence="2 3">
    <name type="scientific">Pseudomonas syringae pv. coriandricola</name>
    <dbReference type="NCBI Taxonomy" id="264453"/>
    <lineage>
        <taxon>Bacteria</taxon>
        <taxon>Pseudomonadati</taxon>
        <taxon>Pseudomonadota</taxon>
        <taxon>Gammaproteobacteria</taxon>
        <taxon>Pseudomonadales</taxon>
        <taxon>Pseudomonadaceae</taxon>
        <taxon>Pseudomonas</taxon>
    </lineage>
</organism>
<dbReference type="Proteomes" id="UP000271468">
    <property type="component" value="Unassembled WGS sequence"/>
</dbReference>
<name>A0A3M3JPA7_9PSED</name>
<sequence length="1160" mass="133186">MHRQPACRLLRSPSARLAQEAGSVINLLTVITVANAKKLAAAAYIIFNLIISKIKSKENGLKENSIDKQYHKRIAILKLSHLRPLNNISEQDLQIIYEISQGVEYDKAEDTKLYHKLTGSDPEWAEDVSGLRVVFKEFLCILWSEGVVTLPYTFNITHAWKKNPEFEEKYTYGFIWEVAKGVNSLERASRNWQYRTNWHSPKDVDFNELWSAVPAMVEIYGSTKKHGKFALFSWVNRFSTLHPEIISPDQAFYLERYRMYLAAKRTHEGDASRYTKTYLEYVKYYVMTPEEAKSLPTHDKKLRRYKIRNINRQYARPSPKAIENRREQKIKQRAEQLFSEAGGAVTEEGSLLDTLSMAVSAEDYMLLVEFPKRNADLDWISNTFYPGRQKVEIMEHYSQWILMGSKFFKKLQKSKRKSQGYIDAQVNDFRFLLDYVFCYLPLWKEQHPDSRIVLPERIEDFERILYWCDDLIDEETVEAISNLKGLDDSFEVPLTALQLRNTLRTQKSNKPFINAVHLFFETVRTYGPRYDIVDGKYSNPVNIKMDSTGSGSRSKSNKIPFPREAAIIAKAYMHTLDSIGVQLRTMIIDGRISVENAAIIKRSDWIDLSGLGITALVTIQRSTNPTENLEIPIDSIPNIYHWWYGDYFVPEAEHTEMITSYVPWLSSLRMLAIALFAGQRLQNGQWLDLRTFDKGFESSKIDEFNLCMLHINTDKSGSSRDVVIDGHVMESLFDERRFQTEIYRIPPGLVYYENDPRDPQGYGQICPLFRSPWGGNDLPFADSTYSNEWIRFCQGLEGLYNSVVSPDSLHAFITPGKTGEDLAVHVPHALRATWITHMRIYGHLEVTIAARQAGHRSGNMSDYYTILPAEELLENINTANNIVTESAYKALMGKIKSPNSPGSAIVEGWSQDKQQLIRDQNFISKQFYFINSQETGLDLMVKSETVPLFMTHCICMRNGDCPMKLMEFTRRARTCSLCDGAVWGVDHLPGINVCMRQAQRKSEKIIEKIVQLSSTDLPAAELEPYHSDLTITRYELASYTRLADQLNTFLESENSNPGYISRYRDLVGAKRHAVDMANPRHRIIAEILDSEAYPHLTSVNYTAVVEKIAKSPELLSAEYPQPSYFRLLANQIASILKATNCTFDETFDLISESIRKLGGK</sequence>
<dbReference type="SUPFAM" id="SSF56349">
    <property type="entry name" value="DNA breaking-rejoining enzymes"/>
    <property type="match status" value="1"/>
</dbReference>
<accession>A0A3M3JPA7</accession>
<dbReference type="AlphaFoldDB" id="A0A3M3JPA7"/>
<dbReference type="GO" id="GO:0015074">
    <property type="term" value="P:DNA integration"/>
    <property type="evidence" value="ECO:0007669"/>
    <property type="project" value="InterPro"/>
</dbReference>
<dbReference type="InterPro" id="IPR013762">
    <property type="entry name" value="Integrase-like_cat_sf"/>
</dbReference>